<dbReference type="InterPro" id="IPR000600">
    <property type="entry name" value="ROK"/>
</dbReference>
<evidence type="ECO:0000313" key="2">
    <source>
        <dbReference type="EMBL" id="QLD13340.1"/>
    </source>
</evidence>
<comment type="similarity">
    <text evidence="1">Belongs to the ROK (NagC/XylR) family.</text>
</comment>
<dbReference type="InterPro" id="IPR043129">
    <property type="entry name" value="ATPase_NBD"/>
</dbReference>
<dbReference type="Gene3D" id="3.30.420.40">
    <property type="match status" value="2"/>
</dbReference>
<gene>
    <name evidence="2" type="ORF">HW566_12325</name>
</gene>
<accession>A0A7D5JF14</accession>
<dbReference type="EMBL" id="CP058316">
    <property type="protein sequence ID" value="QLD13340.1"/>
    <property type="molecule type" value="Genomic_DNA"/>
</dbReference>
<evidence type="ECO:0000313" key="3">
    <source>
        <dbReference type="Proteomes" id="UP000509638"/>
    </source>
</evidence>
<sequence>MGIDVGGTKILGIAVDEDGHQIARVRRATGWGEDAVADGIAAVIDELVGPGAGAAVGIGVPGQIAPGSGVVEHALNLGIGRADLAAAIVERTGIRPVVDNDVRMAAVGARALLPTGDSLAYLNLGTGIGAGIVDARGPWRGSRGAAGEIGHVPIDPAGPLCRCGQRGCIEALAGGGALAERWGRDDALPVLAVMDAADAGDPRALLLRDDLVRGVAAAVRLLVLATDVDLVALGGGVASLGVRLLDPVRTTLAAASASSPFLGSLRLDERVVLVPPGTAVGALGAALSASRHPAARTVSPR</sequence>
<dbReference type="PROSITE" id="PS01125">
    <property type="entry name" value="ROK"/>
    <property type="match status" value="1"/>
</dbReference>
<organism evidence="2 3">
    <name type="scientific">Microbacterium oleivorans</name>
    <dbReference type="NCBI Taxonomy" id="273677"/>
    <lineage>
        <taxon>Bacteria</taxon>
        <taxon>Bacillati</taxon>
        <taxon>Actinomycetota</taxon>
        <taxon>Actinomycetes</taxon>
        <taxon>Micrococcales</taxon>
        <taxon>Microbacteriaceae</taxon>
        <taxon>Microbacterium</taxon>
    </lineage>
</organism>
<dbReference type="Pfam" id="PF00480">
    <property type="entry name" value="ROK"/>
    <property type="match status" value="1"/>
</dbReference>
<dbReference type="Proteomes" id="UP000509638">
    <property type="component" value="Chromosome"/>
</dbReference>
<proteinExistence type="inferred from homology"/>
<dbReference type="PANTHER" id="PTHR18964">
    <property type="entry name" value="ROK (REPRESSOR, ORF, KINASE) FAMILY"/>
    <property type="match status" value="1"/>
</dbReference>
<protein>
    <submittedName>
        <fullName evidence="2">ROK family protein</fullName>
    </submittedName>
</protein>
<evidence type="ECO:0000256" key="1">
    <source>
        <dbReference type="ARBA" id="ARBA00006479"/>
    </source>
</evidence>
<dbReference type="InterPro" id="IPR049874">
    <property type="entry name" value="ROK_cs"/>
</dbReference>
<dbReference type="AlphaFoldDB" id="A0A7D5JF14"/>
<reference evidence="2 3" key="1">
    <citation type="submission" date="2020-06" db="EMBL/GenBank/DDBJ databases">
        <authorList>
            <person name="Jo H."/>
        </authorList>
    </citation>
    <scope>NUCLEOTIDE SEQUENCE [LARGE SCALE GENOMIC DNA]</scope>
    <source>
        <strain evidence="2 3">I46</strain>
    </source>
</reference>
<dbReference type="SUPFAM" id="SSF53067">
    <property type="entry name" value="Actin-like ATPase domain"/>
    <property type="match status" value="1"/>
</dbReference>
<name>A0A7D5JF14_9MICO</name>
<dbReference type="PANTHER" id="PTHR18964:SF169">
    <property type="entry name" value="N-ACETYLMANNOSAMINE KINASE"/>
    <property type="match status" value="1"/>
</dbReference>